<name>A0A4S2AJL0_9BACE</name>
<dbReference type="GO" id="GO:0022857">
    <property type="term" value="F:transmembrane transporter activity"/>
    <property type="evidence" value="ECO:0007669"/>
    <property type="project" value="InterPro"/>
</dbReference>
<dbReference type="GO" id="GO:0015744">
    <property type="term" value="P:succinate transport"/>
    <property type="evidence" value="ECO:0007669"/>
    <property type="project" value="TreeGrafter"/>
</dbReference>
<evidence type="ECO:0000313" key="10">
    <source>
        <dbReference type="Proteomes" id="UP000310532"/>
    </source>
</evidence>
<evidence type="ECO:0000256" key="3">
    <source>
        <dbReference type="ARBA" id="ARBA00022692"/>
    </source>
</evidence>
<feature type="transmembrane region" description="Helical" evidence="7">
    <location>
        <begin position="239"/>
        <end position="263"/>
    </location>
</feature>
<evidence type="ECO:0000256" key="7">
    <source>
        <dbReference type="SAM" id="Phobius"/>
    </source>
</evidence>
<dbReference type="InterPro" id="IPR050539">
    <property type="entry name" value="ThrE_Dicarb/AminoAcid_Exp"/>
</dbReference>
<organism evidence="9 10">
    <name type="scientific">Bacteroides muris</name>
    <name type="common">ex Afrizal et al. 2022</name>
    <dbReference type="NCBI Taxonomy" id="2516960"/>
    <lineage>
        <taxon>Bacteria</taxon>
        <taxon>Pseudomonadati</taxon>
        <taxon>Bacteroidota</taxon>
        <taxon>Bacteroidia</taxon>
        <taxon>Bacteroidales</taxon>
        <taxon>Bacteroidaceae</taxon>
        <taxon>Bacteroides</taxon>
    </lineage>
</organism>
<evidence type="ECO:0000256" key="2">
    <source>
        <dbReference type="ARBA" id="ARBA00022475"/>
    </source>
</evidence>
<evidence type="ECO:0000256" key="5">
    <source>
        <dbReference type="ARBA" id="ARBA00023136"/>
    </source>
</evidence>
<feature type="transmembrane region" description="Helical" evidence="7">
    <location>
        <begin position="147"/>
        <end position="168"/>
    </location>
</feature>
<comment type="caution">
    <text evidence="9">The sequence shown here is derived from an EMBL/GenBank/DDBJ whole genome shotgun (WGS) entry which is preliminary data.</text>
</comment>
<feature type="transmembrane region" description="Helical" evidence="7">
    <location>
        <begin position="208"/>
        <end position="227"/>
    </location>
</feature>
<dbReference type="Proteomes" id="UP000310532">
    <property type="component" value="Unassembled WGS sequence"/>
</dbReference>
<dbReference type="PANTHER" id="PTHR34390:SF2">
    <property type="entry name" value="SUCCINATE TRANSPORTER SUBUNIT YJJP-RELATED"/>
    <property type="match status" value="1"/>
</dbReference>
<reference evidence="9 10" key="1">
    <citation type="submission" date="2019-04" db="EMBL/GenBank/DDBJ databases">
        <title>Microbes associate with the intestines of laboratory mice.</title>
        <authorList>
            <person name="Navarre W."/>
            <person name="Wong E."/>
            <person name="Huang K."/>
            <person name="Tropini C."/>
            <person name="Ng K."/>
            <person name="Yu B."/>
        </authorList>
    </citation>
    <scope>NUCLEOTIDE SEQUENCE [LARGE SCALE GENOMIC DNA]</scope>
    <source>
        <strain evidence="9 10">NM69_E16B</strain>
    </source>
</reference>
<evidence type="ECO:0000313" key="9">
    <source>
        <dbReference type="EMBL" id="TGY00933.1"/>
    </source>
</evidence>
<dbReference type="PANTHER" id="PTHR34390">
    <property type="entry name" value="UPF0442 PROTEIN YJJB-RELATED"/>
    <property type="match status" value="1"/>
</dbReference>
<sequence>MKSLKTFDPVPSCRQEHIRDVGRFLSAYAAYLLGCGATCVRLEKNVARMAEAWRMEATMAIMPRHIHLTVSDKLGLDTFTFIAPIRNGMVSYDINTRLSRLSWDIADRGTGVDEAYEEFHRICRTPPAHTLWVLLAASLANASFCRLFGGDFVAMGVVFVATVAGYCLKQMLLERKMDVRVVFILCAFVSSVLGATDGLFALGTTPSVALGTSVLYMVPGIPLLNAFSDMLDGHYVCSFSRMTNSVILTCCLSIGLYAGMWLMNVRMF</sequence>
<comment type="similarity">
    <text evidence="6">Belongs to the ThrE exporter (TC 2.A.79) family.</text>
</comment>
<evidence type="ECO:0000256" key="6">
    <source>
        <dbReference type="ARBA" id="ARBA00034125"/>
    </source>
</evidence>
<dbReference type="EMBL" id="SRYZ01000055">
    <property type="protein sequence ID" value="TGY00933.1"/>
    <property type="molecule type" value="Genomic_DNA"/>
</dbReference>
<dbReference type="GO" id="GO:0005886">
    <property type="term" value="C:plasma membrane"/>
    <property type="evidence" value="ECO:0007669"/>
    <property type="project" value="UniProtKB-SubCell"/>
</dbReference>
<comment type="subcellular location">
    <subcellularLocation>
        <location evidence="1">Cell membrane</location>
        <topology evidence="1">Multi-pass membrane protein</topology>
    </subcellularLocation>
</comment>
<keyword evidence="2" id="KW-1003">Cell membrane</keyword>
<dbReference type="Pfam" id="PF06738">
    <property type="entry name" value="ThrE"/>
    <property type="match status" value="1"/>
</dbReference>
<evidence type="ECO:0000256" key="4">
    <source>
        <dbReference type="ARBA" id="ARBA00022989"/>
    </source>
</evidence>
<dbReference type="InterPro" id="IPR010619">
    <property type="entry name" value="ThrE-like_N"/>
</dbReference>
<keyword evidence="5 7" id="KW-0472">Membrane</keyword>
<feature type="transmembrane region" description="Helical" evidence="7">
    <location>
        <begin position="180"/>
        <end position="202"/>
    </location>
</feature>
<proteinExistence type="inferred from homology"/>
<accession>A0A4S2AJL0</accession>
<gene>
    <name evidence="9" type="ORF">E5355_16445</name>
</gene>
<dbReference type="RefSeq" id="WP_136011188.1">
    <property type="nucleotide sequence ID" value="NZ_SRYZ01000055.1"/>
</dbReference>
<evidence type="ECO:0000259" key="8">
    <source>
        <dbReference type="Pfam" id="PF06738"/>
    </source>
</evidence>
<protein>
    <submittedName>
        <fullName evidence="9">Threonine/serine exporter</fullName>
    </submittedName>
</protein>
<evidence type="ECO:0000256" key="1">
    <source>
        <dbReference type="ARBA" id="ARBA00004651"/>
    </source>
</evidence>
<feature type="domain" description="Threonine/serine exporter-like N-terminal" evidence="8">
    <location>
        <begin position="24"/>
        <end position="262"/>
    </location>
</feature>
<keyword evidence="3 7" id="KW-0812">Transmembrane</keyword>
<keyword evidence="4 7" id="KW-1133">Transmembrane helix</keyword>
<keyword evidence="10" id="KW-1185">Reference proteome</keyword>
<dbReference type="AlphaFoldDB" id="A0A4S2AJL0"/>